<gene>
    <name evidence="2" type="ORF">ACFPP7_00475</name>
</gene>
<dbReference type="RefSeq" id="WP_068831643.1">
    <property type="nucleotide sequence ID" value="NZ_JBHSMX010000003.1"/>
</dbReference>
<keyword evidence="3" id="KW-1185">Reference proteome</keyword>
<dbReference type="Proteomes" id="UP001596084">
    <property type="component" value="Unassembled WGS sequence"/>
</dbReference>
<dbReference type="InterPro" id="IPR009506">
    <property type="entry name" value="YjiS-like"/>
</dbReference>
<evidence type="ECO:0000313" key="3">
    <source>
        <dbReference type="Proteomes" id="UP001596084"/>
    </source>
</evidence>
<dbReference type="Pfam" id="PF06568">
    <property type="entry name" value="YjiS-like"/>
    <property type="match status" value="1"/>
</dbReference>
<evidence type="ECO:0000313" key="2">
    <source>
        <dbReference type="EMBL" id="MFC5519391.1"/>
    </source>
</evidence>
<reference evidence="3" key="1">
    <citation type="journal article" date="2019" name="Int. J. Syst. Evol. Microbiol.">
        <title>The Global Catalogue of Microorganisms (GCM) 10K type strain sequencing project: providing services to taxonomists for standard genome sequencing and annotation.</title>
        <authorList>
            <consortium name="The Broad Institute Genomics Platform"/>
            <consortium name="The Broad Institute Genome Sequencing Center for Infectious Disease"/>
            <person name="Wu L."/>
            <person name="Ma J."/>
        </authorList>
    </citation>
    <scope>NUCLEOTIDE SEQUENCE [LARGE SCALE GENOMIC DNA]</scope>
    <source>
        <strain evidence="3">CGMCC 4.7277</strain>
    </source>
</reference>
<comment type="caution">
    <text evidence="2">The sequence shown here is derived from an EMBL/GenBank/DDBJ whole genome shotgun (WGS) entry which is preliminary data.</text>
</comment>
<dbReference type="EMBL" id="JBHSMX010000003">
    <property type="protein sequence ID" value="MFC5519391.1"/>
    <property type="molecule type" value="Genomic_DNA"/>
</dbReference>
<proteinExistence type="predicted"/>
<protein>
    <submittedName>
        <fullName evidence="2">DUF1127 domain-containing protein</fullName>
    </submittedName>
</protein>
<accession>A0ABW0Q3G8</accession>
<name>A0ABW0Q3G8_9BURK</name>
<sequence>MLPKTIALVSSALQRLLARLPGRPMFPGRQQRGQDKRHEAELRQMSTRELNDLGIGRGEIPALLETPATWRGGRC</sequence>
<feature type="domain" description="YjiS-like" evidence="1">
    <location>
        <begin position="40"/>
        <end position="60"/>
    </location>
</feature>
<organism evidence="2 3">
    <name type="scientific">Polaromonas jejuensis</name>
    <dbReference type="NCBI Taxonomy" id="457502"/>
    <lineage>
        <taxon>Bacteria</taxon>
        <taxon>Pseudomonadati</taxon>
        <taxon>Pseudomonadota</taxon>
        <taxon>Betaproteobacteria</taxon>
        <taxon>Burkholderiales</taxon>
        <taxon>Comamonadaceae</taxon>
        <taxon>Polaromonas</taxon>
    </lineage>
</organism>
<evidence type="ECO:0000259" key="1">
    <source>
        <dbReference type="Pfam" id="PF06568"/>
    </source>
</evidence>